<proteinExistence type="predicted"/>
<dbReference type="PANTHER" id="PTHR12461">
    <property type="entry name" value="HYPOXIA-INDUCIBLE FACTOR 1 ALPHA INHIBITOR-RELATED"/>
    <property type="match status" value="1"/>
</dbReference>
<reference evidence="3" key="1">
    <citation type="submission" date="2023-01" db="EMBL/GenBank/DDBJ databases">
        <title>Genome assembly of the deep-sea coral Lophelia pertusa.</title>
        <authorList>
            <person name="Herrera S."/>
            <person name="Cordes E."/>
        </authorList>
    </citation>
    <scope>NUCLEOTIDE SEQUENCE</scope>
    <source>
        <strain evidence="3">USNM1676648</strain>
        <tissue evidence="3">Polyp</tissue>
    </source>
</reference>
<dbReference type="FunFam" id="2.60.120.650:FF:000025">
    <property type="entry name" value="Lysine-specific demethylase 8"/>
    <property type="match status" value="1"/>
</dbReference>
<dbReference type="PANTHER" id="PTHR12461:SF52">
    <property type="entry name" value="JMJC DOMAIN-CONTAINING PROTEIN"/>
    <property type="match status" value="1"/>
</dbReference>
<feature type="non-terminal residue" evidence="3">
    <location>
        <position position="1"/>
    </location>
</feature>
<sequence>MAVHAVNVMKNYLFVLSILGLVLTSASHQELPRGHGEELGRHRESDGHVDILHEFPSPQEFWNKYASVRKPVVFRGAAKKFPAFHLWTDQYLTENYGELEVKLEAKQEKDHVPVGERGLGRDTIQSFLDTYQQKDSYTVSQLPDPLSTEVRVLPFLMCGSFSERILEANIWLSSGGTRSMLHKDADNAINCLLNGTKDWILIHPENEKNIPVADGDKGYGGFATLDVQSVNLIKYPRFKQVRWQYANMTPGDCIFLPYSYWHQVRSYGSKNMAVSVLFSRLTEFDPTGCEDAKLEYTPLSDVNMVWTYPGHGPQTMGNIDPFEMKEQYLSLVEESENKRLDAEDIFQILTE</sequence>
<feature type="domain" description="JmjC" evidence="2">
    <location>
        <begin position="131"/>
        <end position="295"/>
    </location>
</feature>
<comment type="caution">
    <text evidence="3">The sequence shown here is derived from an EMBL/GenBank/DDBJ whole genome shotgun (WGS) entry which is preliminary data.</text>
</comment>
<dbReference type="SUPFAM" id="SSF51197">
    <property type="entry name" value="Clavaminate synthase-like"/>
    <property type="match status" value="1"/>
</dbReference>
<evidence type="ECO:0000259" key="2">
    <source>
        <dbReference type="PROSITE" id="PS51184"/>
    </source>
</evidence>
<organism evidence="3 4">
    <name type="scientific">Desmophyllum pertusum</name>
    <dbReference type="NCBI Taxonomy" id="174260"/>
    <lineage>
        <taxon>Eukaryota</taxon>
        <taxon>Metazoa</taxon>
        <taxon>Cnidaria</taxon>
        <taxon>Anthozoa</taxon>
        <taxon>Hexacorallia</taxon>
        <taxon>Scleractinia</taxon>
        <taxon>Caryophylliina</taxon>
        <taxon>Caryophylliidae</taxon>
        <taxon>Desmophyllum</taxon>
    </lineage>
</organism>
<dbReference type="SMART" id="SM00558">
    <property type="entry name" value="JmjC"/>
    <property type="match status" value="1"/>
</dbReference>
<evidence type="ECO:0000313" key="3">
    <source>
        <dbReference type="EMBL" id="KAJ7393427.1"/>
    </source>
</evidence>
<dbReference type="EMBL" id="MU825398">
    <property type="protein sequence ID" value="KAJ7393427.1"/>
    <property type="molecule type" value="Genomic_DNA"/>
</dbReference>
<dbReference type="AlphaFoldDB" id="A0A9X0A4U3"/>
<dbReference type="Gene3D" id="2.60.120.650">
    <property type="entry name" value="Cupin"/>
    <property type="match status" value="1"/>
</dbReference>
<feature type="signal peptide" evidence="1">
    <location>
        <begin position="1"/>
        <end position="28"/>
    </location>
</feature>
<protein>
    <recommendedName>
        <fullName evidence="2">JmjC domain-containing protein</fullName>
    </recommendedName>
</protein>
<gene>
    <name evidence="3" type="ORF">OS493_006401</name>
</gene>
<accession>A0A9X0A4U3</accession>
<dbReference type="Pfam" id="PF13621">
    <property type="entry name" value="Cupin_8"/>
    <property type="match status" value="1"/>
</dbReference>
<dbReference type="OrthoDB" id="415358at2759"/>
<name>A0A9X0A4U3_9CNID</name>
<keyword evidence="1" id="KW-0732">Signal</keyword>
<dbReference type="PROSITE" id="PS51184">
    <property type="entry name" value="JMJC"/>
    <property type="match status" value="1"/>
</dbReference>
<evidence type="ECO:0000313" key="4">
    <source>
        <dbReference type="Proteomes" id="UP001163046"/>
    </source>
</evidence>
<evidence type="ECO:0000256" key="1">
    <source>
        <dbReference type="SAM" id="SignalP"/>
    </source>
</evidence>
<feature type="chain" id="PRO_5040799139" description="JmjC domain-containing protein" evidence="1">
    <location>
        <begin position="29"/>
        <end position="351"/>
    </location>
</feature>
<dbReference type="Proteomes" id="UP001163046">
    <property type="component" value="Unassembled WGS sequence"/>
</dbReference>
<dbReference type="InterPro" id="IPR041667">
    <property type="entry name" value="Cupin_8"/>
</dbReference>
<keyword evidence="4" id="KW-1185">Reference proteome</keyword>
<dbReference type="InterPro" id="IPR003347">
    <property type="entry name" value="JmjC_dom"/>
</dbReference>